<feature type="region of interest" description="Disordered" evidence="1">
    <location>
        <begin position="1"/>
        <end position="22"/>
    </location>
</feature>
<dbReference type="AlphaFoldDB" id="A0A0N4W5N3"/>
<organism evidence="2">
    <name type="scientific">Haemonchus placei</name>
    <name type="common">Barber's pole worm</name>
    <dbReference type="NCBI Taxonomy" id="6290"/>
    <lineage>
        <taxon>Eukaryota</taxon>
        <taxon>Metazoa</taxon>
        <taxon>Ecdysozoa</taxon>
        <taxon>Nematoda</taxon>
        <taxon>Chromadorea</taxon>
        <taxon>Rhabditida</taxon>
        <taxon>Rhabditina</taxon>
        <taxon>Rhabditomorpha</taxon>
        <taxon>Strongyloidea</taxon>
        <taxon>Trichostrongylidae</taxon>
        <taxon>Haemonchus</taxon>
    </lineage>
</organism>
<protein>
    <submittedName>
        <fullName evidence="2">XRE family transcriptional regulator</fullName>
    </submittedName>
</protein>
<name>A0A0N4W5N3_HAEPC</name>
<reference evidence="2" key="1">
    <citation type="submission" date="2017-02" db="UniProtKB">
        <authorList>
            <consortium name="WormBaseParasite"/>
        </authorList>
    </citation>
    <scope>IDENTIFICATION</scope>
</reference>
<proteinExistence type="predicted"/>
<dbReference type="WBParaSite" id="HPLM_0000529301-mRNA-1">
    <property type="protein sequence ID" value="HPLM_0000529301-mRNA-1"/>
    <property type="gene ID" value="HPLM_0000529301"/>
</dbReference>
<dbReference type="OMA" id="VARCTIY"/>
<evidence type="ECO:0000256" key="1">
    <source>
        <dbReference type="SAM" id="MobiDB-lite"/>
    </source>
</evidence>
<feature type="compositionally biased region" description="Basic and acidic residues" evidence="1">
    <location>
        <begin position="10"/>
        <end position="22"/>
    </location>
</feature>
<accession>A0A0N4W5N3</accession>
<evidence type="ECO:0000313" key="2">
    <source>
        <dbReference type="WBParaSite" id="HPLM_0000529301-mRNA-1"/>
    </source>
</evidence>
<sequence>MARFTCGTRSSRDYSNEDENRPRLPMELDLDVLRSQVEASPYQTTRELAVTLGKPVHSYSWIEVNRQGAKPHALKQHDTDRRADMTLSLFALKYRNGLGVFVSMYWKSILYSI</sequence>